<evidence type="ECO:0000256" key="9">
    <source>
        <dbReference type="PIRSR" id="PIRSR639901-1"/>
    </source>
</evidence>
<dbReference type="Gene3D" id="3.40.50.2000">
    <property type="entry name" value="Glycogen Phosphorylase B"/>
    <property type="match status" value="1"/>
</dbReference>
<feature type="site" description="Transition state stabilizer" evidence="10">
    <location>
        <position position="152"/>
    </location>
</feature>
<feature type="transmembrane region" description="Helical" evidence="11">
    <location>
        <begin position="21"/>
        <end position="43"/>
    </location>
</feature>
<keyword evidence="11" id="KW-0448">Lipopolysaccharide biosynthesis</keyword>
<dbReference type="PANTHER" id="PTHR42755">
    <property type="entry name" value="3-DEOXY-MANNO-OCTULOSONATE CYTIDYLYLTRANSFERASE"/>
    <property type="match status" value="1"/>
</dbReference>
<dbReference type="FunFam" id="3.40.50.11720:FF:000001">
    <property type="entry name" value="3-deoxy-D-manno-octulosonic acid transferase"/>
    <property type="match status" value="1"/>
</dbReference>
<dbReference type="GO" id="GO:0043842">
    <property type="term" value="F:Kdo transferase activity"/>
    <property type="evidence" value="ECO:0007669"/>
    <property type="project" value="UniProtKB-EC"/>
</dbReference>
<dbReference type="SUPFAM" id="SSF53756">
    <property type="entry name" value="UDP-Glycosyltransferase/glycogen phosphorylase"/>
    <property type="match status" value="1"/>
</dbReference>
<dbReference type="EMBL" id="PUHZ01000003">
    <property type="protein sequence ID" value="PQO47895.1"/>
    <property type="molecule type" value="Genomic_DNA"/>
</dbReference>
<dbReference type="FunFam" id="3.40.50.2000:FF:000032">
    <property type="entry name" value="3-deoxy-D-manno-octulosonic acid transferase"/>
    <property type="match status" value="1"/>
</dbReference>
<feature type="domain" description="3-deoxy-D-manno-octulosonic-acid transferase N-terminal" evidence="12">
    <location>
        <begin position="62"/>
        <end position="232"/>
    </location>
</feature>
<accession>A0A2S8GTY9</accession>
<feature type="site" description="Transition state stabilizer" evidence="10">
    <location>
        <position position="230"/>
    </location>
</feature>
<keyword evidence="6 11" id="KW-0808">Transferase</keyword>
<dbReference type="EC" id="2.4.99.12" evidence="4 11"/>
<dbReference type="InterPro" id="IPR007507">
    <property type="entry name" value="Glycos_transf_N"/>
</dbReference>
<reference evidence="13 14" key="1">
    <citation type="submission" date="2018-02" db="EMBL/GenBank/DDBJ databases">
        <title>Comparative genomes isolates from brazilian mangrove.</title>
        <authorList>
            <person name="Araujo J.E."/>
            <person name="Taketani R.G."/>
            <person name="Silva M.C.P."/>
            <person name="Loureco M.V."/>
            <person name="Andreote F.D."/>
        </authorList>
    </citation>
    <scope>NUCLEOTIDE SEQUENCE [LARGE SCALE GENOMIC DNA]</scope>
    <source>
        <strain evidence="13 14">Nap-Phe MGV</strain>
    </source>
</reference>
<dbReference type="InterPro" id="IPR039901">
    <property type="entry name" value="Kdotransferase"/>
</dbReference>
<comment type="catalytic activity">
    <reaction evidence="8 11">
        <text>lipid IVA (E. coli) + CMP-3-deoxy-beta-D-manno-octulosonate = alpha-Kdo-(2-&gt;6)-lipid IVA (E. coli) + CMP + H(+)</text>
        <dbReference type="Rhea" id="RHEA:28066"/>
        <dbReference type="ChEBI" id="CHEBI:15378"/>
        <dbReference type="ChEBI" id="CHEBI:58603"/>
        <dbReference type="ChEBI" id="CHEBI:60364"/>
        <dbReference type="ChEBI" id="CHEBI:60377"/>
        <dbReference type="ChEBI" id="CHEBI:85987"/>
        <dbReference type="EC" id="2.4.99.12"/>
    </reaction>
</comment>
<dbReference type="Proteomes" id="UP000237819">
    <property type="component" value="Unassembled WGS sequence"/>
</dbReference>
<organism evidence="13 14">
    <name type="scientific">Blastopirellula marina</name>
    <dbReference type="NCBI Taxonomy" id="124"/>
    <lineage>
        <taxon>Bacteria</taxon>
        <taxon>Pseudomonadati</taxon>
        <taxon>Planctomycetota</taxon>
        <taxon>Planctomycetia</taxon>
        <taxon>Pirellulales</taxon>
        <taxon>Pirellulaceae</taxon>
        <taxon>Blastopirellula</taxon>
    </lineage>
</organism>
<evidence type="ECO:0000313" key="13">
    <source>
        <dbReference type="EMBL" id="PQO47895.1"/>
    </source>
</evidence>
<evidence type="ECO:0000256" key="11">
    <source>
        <dbReference type="RuleBase" id="RU365103"/>
    </source>
</evidence>
<gene>
    <name evidence="13" type="ORF">C5Y93_02325</name>
</gene>
<dbReference type="GO" id="GO:0009245">
    <property type="term" value="P:lipid A biosynthetic process"/>
    <property type="evidence" value="ECO:0007669"/>
    <property type="project" value="TreeGrafter"/>
</dbReference>
<evidence type="ECO:0000259" key="12">
    <source>
        <dbReference type="Pfam" id="PF04413"/>
    </source>
</evidence>
<evidence type="ECO:0000256" key="5">
    <source>
        <dbReference type="ARBA" id="ARBA00019077"/>
    </source>
</evidence>
<proteinExistence type="inferred from homology"/>
<comment type="pathway">
    <text evidence="2 11">Bacterial outer membrane biogenesis; LPS core biosynthesis.</text>
</comment>
<dbReference type="UniPathway" id="UPA00958"/>
<evidence type="ECO:0000256" key="1">
    <source>
        <dbReference type="ARBA" id="ARBA00004388"/>
    </source>
</evidence>
<keyword evidence="11" id="KW-1133">Transmembrane helix</keyword>
<evidence type="ECO:0000256" key="8">
    <source>
        <dbReference type="ARBA" id="ARBA00049183"/>
    </source>
</evidence>
<dbReference type="PANTHER" id="PTHR42755:SF1">
    <property type="entry name" value="3-DEOXY-D-MANNO-OCTULOSONIC ACID TRANSFERASE, MITOCHONDRIAL-RELATED"/>
    <property type="match status" value="1"/>
</dbReference>
<comment type="function">
    <text evidence="11">Involved in lipopolysaccharide (LPS) biosynthesis. Catalyzes the transfer of 3-deoxy-D-manno-octulosonate (Kdo) residue(s) from CMP-Kdo to lipid IV(A), the tetraacyldisaccharide-1,4'-bisphosphate precursor of lipid A.</text>
</comment>
<feature type="active site" description="Proton acceptor" evidence="9">
    <location>
        <position position="83"/>
    </location>
</feature>
<evidence type="ECO:0000256" key="7">
    <source>
        <dbReference type="ARBA" id="ARBA00031445"/>
    </source>
</evidence>
<keyword evidence="11" id="KW-0812">Transmembrane</keyword>
<name>A0A2S8GTY9_9BACT</name>
<dbReference type="AlphaFoldDB" id="A0A2S8GTY9"/>
<comment type="similarity">
    <text evidence="3">Belongs to the glycosyltransferase group 1 family. Glycosyltransferase 30 subfamily.</text>
</comment>
<keyword evidence="11" id="KW-1003">Cell membrane</keyword>
<keyword evidence="11" id="KW-0472">Membrane</keyword>
<protein>
    <recommendedName>
        <fullName evidence="5 11">3-deoxy-D-manno-octulosonic acid transferase</fullName>
        <shortName evidence="11">Kdo transferase</shortName>
        <ecNumber evidence="4 11">2.4.99.12</ecNumber>
    </recommendedName>
    <alternativeName>
        <fullName evidence="7 11">Lipid IV(A) 3-deoxy-D-manno-octulosonic acid transferase</fullName>
    </alternativeName>
</protein>
<evidence type="ECO:0000256" key="10">
    <source>
        <dbReference type="PIRSR" id="PIRSR639901-2"/>
    </source>
</evidence>
<dbReference type="Gene3D" id="3.40.50.11720">
    <property type="entry name" value="3-Deoxy-D-manno-octulosonic-acid transferase, N-terminal domain"/>
    <property type="match status" value="1"/>
</dbReference>
<dbReference type="Pfam" id="PF04413">
    <property type="entry name" value="Glycos_transf_N"/>
    <property type="match status" value="1"/>
</dbReference>
<sequence length="457" mass="50821">MRPSPKLSPGREEADRTDSPMIAWLFNFVYLALVAALSPYLLWTAVTKGKYREGFGEKFLGKVHRRPAQSPQHIWLHAVSVGEVNLLSALISEVRRRHADVTFHITTTTKAGYDLAQSKYAQHTVTYAPLDFSWAVNEAYRRIQPDAVLLVELELWPNLIRSARTHGASIAVVNGRLSEKSHRGYRRIERLVRPLLQRLDLVAAQDETFAQRFRDLGADPAKVLVTGSIKFDGITPNRNNPRTIGFQKLVGLKPDDIVWLAGSTQAGEESIILDAYRQVRKKVPKLKLLLVPRHPHRFNEVAQLLNTQELRFARRSELLTPLANEAPIVLVDSVGELSAWWGTADIAFVGGSLGNRGGQNMIEPAAYGTAVAVGPNTWNFKDVVQRLKAAEALTIVQDADSLARFVIQAATDPAWRQSQGQRAKEVVLCQQGATARTVDVLETLLARPTIVKFRSAA</sequence>
<evidence type="ECO:0000256" key="4">
    <source>
        <dbReference type="ARBA" id="ARBA00012621"/>
    </source>
</evidence>
<evidence type="ECO:0000256" key="2">
    <source>
        <dbReference type="ARBA" id="ARBA00004713"/>
    </source>
</evidence>
<comment type="subcellular location">
    <subcellularLocation>
        <location evidence="1">Cell inner membrane</location>
        <topology evidence="1">Single-pass membrane protein</topology>
        <orientation evidence="1">Cytoplasmic side</orientation>
    </subcellularLocation>
    <subcellularLocation>
        <location evidence="11">Cell membrane</location>
    </subcellularLocation>
</comment>
<dbReference type="GO" id="GO:0009244">
    <property type="term" value="P:lipopolysaccharide core region biosynthetic process"/>
    <property type="evidence" value="ECO:0007669"/>
    <property type="project" value="UniProtKB-UniRule"/>
</dbReference>
<evidence type="ECO:0000256" key="6">
    <source>
        <dbReference type="ARBA" id="ARBA00022679"/>
    </source>
</evidence>
<evidence type="ECO:0000256" key="3">
    <source>
        <dbReference type="ARBA" id="ARBA00006380"/>
    </source>
</evidence>
<comment type="caution">
    <text evidence="13">The sequence shown here is derived from an EMBL/GenBank/DDBJ whole genome shotgun (WGS) entry which is preliminary data.</text>
</comment>
<dbReference type="InterPro" id="IPR038107">
    <property type="entry name" value="Glycos_transf_N_sf"/>
</dbReference>
<dbReference type="GO" id="GO:0005886">
    <property type="term" value="C:plasma membrane"/>
    <property type="evidence" value="ECO:0007669"/>
    <property type="project" value="UniProtKB-SubCell"/>
</dbReference>
<evidence type="ECO:0000313" key="14">
    <source>
        <dbReference type="Proteomes" id="UP000237819"/>
    </source>
</evidence>